<organism evidence="4">
    <name type="scientific">Bifidobacterium aquikefiricola</name>
    <dbReference type="NCBI Taxonomy" id="3059038"/>
    <lineage>
        <taxon>Bacteria</taxon>
        <taxon>Bacillati</taxon>
        <taxon>Actinomycetota</taxon>
        <taxon>Actinomycetes</taxon>
        <taxon>Bifidobacteriales</taxon>
        <taxon>Bifidobacteriaceae</taxon>
        <taxon>Bifidobacterium</taxon>
    </lineage>
</organism>
<dbReference type="InterPro" id="IPR042002">
    <property type="entry name" value="Sortase_C"/>
</dbReference>
<feature type="transmembrane region" description="Helical" evidence="3">
    <location>
        <begin position="27"/>
        <end position="45"/>
    </location>
</feature>
<evidence type="ECO:0000256" key="3">
    <source>
        <dbReference type="SAM" id="Phobius"/>
    </source>
</evidence>
<evidence type="ECO:0000256" key="2">
    <source>
        <dbReference type="PIRSR" id="PIRSR605754-1"/>
    </source>
</evidence>
<proteinExistence type="predicted"/>
<dbReference type="AlphaFoldDB" id="A0AB39U8F0"/>
<gene>
    <name evidence="4" type="ORF">QN215_02965</name>
</gene>
<feature type="active site" description="Acyl-thioester intermediate" evidence="2">
    <location>
        <position position="241"/>
    </location>
</feature>
<feature type="active site" description="Proton donor/acceptor" evidence="2">
    <location>
        <position position="179"/>
    </location>
</feature>
<keyword evidence="3" id="KW-1133">Transmembrane helix</keyword>
<name>A0AB39U8F0_9BIFI</name>
<dbReference type="SUPFAM" id="SSF63817">
    <property type="entry name" value="Sortase"/>
    <property type="match status" value="1"/>
</dbReference>
<accession>A0AB39U8F0</accession>
<keyword evidence="3" id="KW-0472">Membrane</keyword>
<dbReference type="Pfam" id="PF04203">
    <property type="entry name" value="Sortase"/>
    <property type="match status" value="1"/>
</dbReference>
<evidence type="ECO:0000256" key="1">
    <source>
        <dbReference type="ARBA" id="ARBA00022801"/>
    </source>
</evidence>
<dbReference type="RefSeq" id="WP_369344643.1">
    <property type="nucleotide sequence ID" value="NZ_CP129674.1"/>
</dbReference>
<feature type="transmembrane region" description="Helical" evidence="3">
    <location>
        <begin position="278"/>
        <end position="297"/>
    </location>
</feature>
<sequence>MRSRKPVNAPQGPSSAHATRKTWHFQWYAFIPALLVLVGLFVLTYPSTASWFSQYDESRLIDANIQQIKSGNVSPSIKQQLAQAHAYNDALSAGAILEANHRIPTGSGTSTDPNAELDYNKILVDPTGMMARIRIPSIRLDLPIYHGTSDAVLQKGIGHLEGTSLPVGGKGTHAVLAGHRGLATATLFTNLDKVKKGNTFTIEVLGETLTYKVFEIAVVDPGDTAALKAFPGKDLVTLVTCTPLGINSQRILVTGERVNPTPKAELQNSGKQPDIPGFPWWAVIQGSAILLAALFVWRSGIVNNRATSIPDIRGKHMK</sequence>
<dbReference type="NCBIfam" id="TIGR01076">
    <property type="entry name" value="sortase_fam"/>
    <property type="match status" value="1"/>
</dbReference>
<evidence type="ECO:0000313" key="4">
    <source>
        <dbReference type="EMBL" id="XDS45103.1"/>
    </source>
</evidence>
<keyword evidence="3" id="KW-0812">Transmembrane</keyword>
<dbReference type="CDD" id="cd05827">
    <property type="entry name" value="Sortase_C"/>
    <property type="match status" value="1"/>
</dbReference>
<dbReference type="InterPro" id="IPR023365">
    <property type="entry name" value="Sortase_dom-sf"/>
</dbReference>
<reference evidence="4" key="1">
    <citation type="submission" date="2023-07" db="EMBL/GenBank/DDBJ databases">
        <title>Bifidobacterium aquikefiriaerophilum sp. nov. and Bifidobacterium eccum sp. nov., isolated from water kefir.</title>
        <authorList>
            <person name="Breselge S."/>
            <person name="Bellassi P."/>
            <person name="Barcenilla C."/>
            <person name="Alvarez-Ordonez A."/>
            <person name="Morelli L."/>
            <person name="Cotter P.D."/>
        </authorList>
    </citation>
    <scope>NUCLEOTIDE SEQUENCE</scope>
    <source>
        <strain evidence="4">WK041_4_12</strain>
    </source>
</reference>
<dbReference type="KEGG" id="baqk:QN215_02965"/>
<dbReference type="InterPro" id="IPR005754">
    <property type="entry name" value="Sortase"/>
</dbReference>
<dbReference type="EMBL" id="CP129674">
    <property type="protein sequence ID" value="XDS45103.1"/>
    <property type="molecule type" value="Genomic_DNA"/>
</dbReference>
<dbReference type="GO" id="GO:0016787">
    <property type="term" value="F:hydrolase activity"/>
    <property type="evidence" value="ECO:0007669"/>
    <property type="project" value="UniProtKB-KW"/>
</dbReference>
<keyword evidence="1" id="KW-0378">Hydrolase</keyword>
<protein>
    <submittedName>
        <fullName evidence="4">Class C sortase</fullName>
    </submittedName>
</protein>
<dbReference type="NCBIfam" id="NF033745">
    <property type="entry name" value="class_C_sortase"/>
    <property type="match status" value="1"/>
</dbReference>
<dbReference type="Gene3D" id="2.40.260.10">
    <property type="entry name" value="Sortase"/>
    <property type="match status" value="1"/>
</dbReference>